<dbReference type="eggNOG" id="COG2364">
    <property type="taxonomic scope" value="Bacteria"/>
</dbReference>
<accession>A0A1H9ECS6</accession>
<feature type="transmembrane region" description="Helical" evidence="1">
    <location>
        <begin position="155"/>
        <end position="177"/>
    </location>
</feature>
<sequence>MILEITITSMRKRILLEWLKIVLGLIVFAFGVHLTIFANIGLAPWDCLGMGISYHTPLNYGMSMTIMALVILGIDILMKEKIGYGTIIDALITGNLVQLYNTLNPFPLNESLSLGIVYMLTGFVFMALGMAIYMKSEQCCGPRDALLVGLGKRMLKVPIGIVEIILWGVVLLAGWLLGGPVGIGTIVGTFGAGLVMQLVYMIIHFEPRKLQHRGVIEISKALVTGKTSQQEKACESA</sequence>
<keyword evidence="3" id="KW-1185">Reference proteome</keyword>
<dbReference type="Pfam" id="PF19700">
    <property type="entry name" value="DUF6198"/>
    <property type="match status" value="1"/>
</dbReference>
<evidence type="ECO:0000313" key="3">
    <source>
        <dbReference type="Proteomes" id="UP000182360"/>
    </source>
</evidence>
<evidence type="ECO:0000256" key="1">
    <source>
        <dbReference type="SAM" id="Phobius"/>
    </source>
</evidence>
<name>A0A1H9ECS6_9SPIR</name>
<feature type="transmembrane region" description="Helical" evidence="1">
    <location>
        <begin position="21"/>
        <end position="40"/>
    </location>
</feature>
<dbReference type="InterPro" id="IPR038750">
    <property type="entry name" value="YczE/YyaS-like"/>
</dbReference>
<keyword evidence="1" id="KW-0812">Transmembrane</keyword>
<keyword evidence="1" id="KW-0472">Membrane</keyword>
<protein>
    <submittedName>
        <fullName evidence="2">Uncharacterized membrane protein YczE</fullName>
    </submittedName>
</protein>
<dbReference type="PANTHER" id="PTHR40078:SF1">
    <property type="entry name" value="INTEGRAL MEMBRANE PROTEIN"/>
    <property type="match status" value="1"/>
</dbReference>
<gene>
    <name evidence="2" type="ORF">SAMN04487977_103116</name>
</gene>
<feature type="transmembrane region" description="Helical" evidence="1">
    <location>
        <begin position="112"/>
        <end position="134"/>
    </location>
</feature>
<evidence type="ECO:0000313" key="2">
    <source>
        <dbReference type="EMBL" id="SEQ23520.1"/>
    </source>
</evidence>
<organism evidence="2 3">
    <name type="scientific">Treponema bryantii</name>
    <dbReference type="NCBI Taxonomy" id="163"/>
    <lineage>
        <taxon>Bacteria</taxon>
        <taxon>Pseudomonadati</taxon>
        <taxon>Spirochaetota</taxon>
        <taxon>Spirochaetia</taxon>
        <taxon>Spirochaetales</taxon>
        <taxon>Treponemataceae</taxon>
        <taxon>Treponema</taxon>
    </lineage>
</organism>
<feature type="transmembrane region" description="Helical" evidence="1">
    <location>
        <begin position="60"/>
        <end position="77"/>
    </location>
</feature>
<feature type="transmembrane region" description="Helical" evidence="1">
    <location>
        <begin position="183"/>
        <end position="203"/>
    </location>
</feature>
<dbReference type="Proteomes" id="UP000182360">
    <property type="component" value="Unassembled WGS sequence"/>
</dbReference>
<reference evidence="2 3" key="1">
    <citation type="submission" date="2016-10" db="EMBL/GenBank/DDBJ databases">
        <authorList>
            <person name="de Groot N.N."/>
        </authorList>
    </citation>
    <scope>NUCLEOTIDE SEQUENCE [LARGE SCALE GENOMIC DNA]</scope>
    <source>
        <strain evidence="2 3">B25</strain>
    </source>
</reference>
<dbReference type="AlphaFoldDB" id="A0A1H9ECS6"/>
<feature type="transmembrane region" description="Helical" evidence="1">
    <location>
        <begin position="82"/>
        <end position="100"/>
    </location>
</feature>
<dbReference type="EMBL" id="FOFU01000003">
    <property type="protein sequence ID" value="SEQ23520.1"/>
    <property type="molecule type" value="Genomic_DNA"/>
</dbReference>
<keyword evidence="1" id="KW-1133">Transmembrane helix</keyword>
<dbReference type="PANTHER" id="PTHR40078">
    <property type="entry name" value="INTEGRAL MEMBRANE PROTEIN-RELATED"/>
    <property type="match status" value="1"/>
</dbReference>
<proteinExistence type="predicted"/>